<feature type="region of interest" description="Disordered" evidence="1">
    <location>
        <begin position="98"/>
        <end position="118"/>
    </location>
</feature>
<feature type="region of interest" description="Disordered" evidence="1">
    <location>
        <begin position="199"/>
        <end position="226"/>
    </location>
</feature>
<evidence type="ECO:0000313" key="2">
    <source>
        <dbReference type="EMBL" id="OQD87300.1"/>
    </source>
</evidence>
<dbReference type="PANTHER" id="PTHR40635:SF1">
    <property type="match status" value="1"/>
</dbReference>
<sequence length="226" mass="26041">MAPIRRYLRISKYSVLECRIYLDSPSDSRWLLNSRDPVLPRVFEAIRPLVLPKLREENERLFMRKKGKPVKDVIAEDEFEVAIFLRESRTRHSILTRNKTFHGNDPTKVKPEDGEGIINPGSTEDEIMIESDSEGDGLHDIPGADEVEENAPERKTRKKAGRQTEDVSEEKKLRFNTNYESFNICGWVLCLLITRKGDKTKPSAEPKQPLMEEWISTQAQASIDED</sequence>
<gene>
    <name evidence="2" type="ORF">PENANT_c006G07557</name>
</gene>
<comment type="caution">
    <text evidence="2">The sequence shown here is derived from an EMBL/GenBank/DDBJ whole genome shotgun (WGS) entry which is preliminary data.</text>
</comment>
<name>A0A1V6QDL5_9EURO</name>
<evidence type="ECO:0000256" key="1">
    <source>
        <dbReference type="SAM" id="MobiDB-lite"/>
    </source>
</evidence>
<organism evidence="2 3">
    <name type="scientific">Penicillium antarcticum</name>
    <dbReference type="NCBI Taxonomy" id="416450"/>
    <lineage>
        <taxon>Eukaryota</taxon>
        <taxon>Fungi</taxon>
        <taxon>Dikarya</taxon>
        <taxon>Ascomycota</taxon>
        <taxon>Pezizomycotina</taxon>
        <taxon>Eurotiomycetes</taxon>
        <taxon>Eurotiomycetidae</taxon>
        <taxon>Eurotiales</taxon>
        <taxon>Aspergillaceae</taxon>
        <taxon>Penicillium</taxon>
    </lineage>
</organism>
<keyword evidence="3" id="KW-1185">Reference proteome</keyword>
<dbReference type="OrthoDB" id="5374757at2759"/>
<dbReference type="AlphaFoldDB" id="A0A1V6QDL5"/>
<proteinExistence type="predicted"/>
<dbReference type="EMBL" id="MDYN01000006">
    <property type="protein sequence ID" value="OQD87300.1"/>
    <property type="molecule type" value="Genomic_DNA"/>
</dbReference>
<feature type="region of interest" description="Disordered" evidence="1">
    <location>
        <begin position="134"/>
        <end position="168"/>
    </location>
</feature>
<feature type="compositionally biased region" description="Polar residues" evidence="1">
    <location>
        <begin position="215"/>
        <end position="226"/>
    </location>
</feature>
<accession>A0A1V6QDL5</accession>
<dbReference type="PANTHER" id="PTHR40635">
    <property type="match status" value="1"/>
</dbReference>
<evidence type="ECO:0000313" key="3">
    <source>
        <dbReference type="Proteomes" id="UP000191672"/>
    </source>
</evidence>
<reference evidence="3" key="1">
    <citation type="journal article" date="2017" name="Nat. Microbiol.">
        <title>Global analysis of biosynthetic gene clusters reveals vast potential of secondary metabolite production in Penicillium species.</title>
        <authorList>
            <person name="Nielsen J.C."/>
            <person name="Grijseels S."/>
            <person name="Prigent S."/>
            <person name="Ji B."/>
            <person name="Dainat J."/>
            <person name="Nielsen K.F."/>
            <person name="Frisvad J.C."/>
            <person name="Workman M."/>
            <person name="Nielsen J."/>
        </authorList>
    </citation>
    <scope>NUCLEOTIDE SEQUENCE [LARGE SCALE GENOMIC DNA]</scope>
    <source>
        <strain evidence="3">IBT 31811</strain>
    </source>
</reference>
<protein>
    <submittedName>
        <fullName evidence="2">Uncharacterized protein</fullName>
    </submittedName>
</protein>
<dbReference type="Proteomes" id="UP000191672">
    <property type="component" value="Unassembled WGS sequence"/>
</dbReference>